<dbReference type="EMBL" id="JQOF01000001">
    <property type="protein sequence ID" value="KGA43427.1"/>
    <property type="molecule type" value="Genomic_DNA"/>
</dbReference>
<dbReference type="Proteomes" id="UP000029447">
    <property type="component" value="Unassembled WGS sequence"/>
</dbReference>
<evidence type="ECO:0000313" key="2">
    <source>
        <dbReference type="Proteomes" id="UP000029447"/>
    </source>
</evidence>
<dbReference type="RefSeq" id="WP_044202800.1">
    <property type="nucleotide sequence ID" value="NZ_JBEHEE010000024.1"/>
</dbReference>
<protein>
    <submittedName>
        <fullName evidence="1">Uncharacterized protein</fullName>
    </submittedName>
</protein>
<name>A0ABR4VVK7_9GAMM</name>
<gene>
    <name evidence="1" type="ORF">KU75_01580</name>
</gene>
<keyword evidence="2" id="KW-1185">Reference proteome</keyword>
<evidence type="ECO:0000313" key="1">
    <source>
        <dbReference type="EMBL" id="KGA43427.1"/>
    </source>
</evidence>
<proteinExistence type="predicted"/>
<accession>A0ABR4VVK7</accession>
<sequence>MAFYSSTKAVLKTDKPEQYERLRRVGTKPGSPGIYECQSCGFEDVINRECEKLPPCSNCREESHDWKMIVKAVDADKKSNGPRG</sequence>
<comment type="caution">
    <text evidence="1">The sequence shown here is derived from an EMBL/GenBank/DDBJ whole genome shotgun (WGS) entry which is preliminary data.</text>
</comment>
<reference evidence="1 2" key="1">
    <citation type="submission" date="2014-08" db="EMBL/GenBank/DDBJ databases">
        <title>Genome sequences of NCPPB Pectobacterium isolates.</title>
        <authorList>
            <person name="Glover R.H."/>
            <person name="Sapp M."/>
            <person name="Elphinstone J."/>
        </authorList>
    </citation>
    <scope>NUCLEOTIDE SEQUENCE [LARGE SCALE GENOMIC DNA]</scope>
    <source>
        <strain evidence="1 2">NCPPB3841</strain>
    </source>
</reference>
<organism evidence="1 2">
    <name type="scientific">Pectobacterium odoriferum</name>
    <dbReference type="NCBI Taxonomy" id="78398"/>
    <lineage>
        <taxon>Bacteria</taxon>
        <taxon>Pseudomonadati</taxon>
        <taxon>Pseudomonadota</taxon>
        <taxon>Gammaproteobacteria</taxon>
        <taxon>Enterobacterales</taxon>
        <taxon>Pectobacteriaceae</taxon>
        <taxon>Pectobacterium</taxon>
    </lineage>
</organism>